<dbReference type="RefSeq" id="WP_188551826.1">
    <property type="nucleotide sequence ID" value="NZ_BMFY01000017.1"/>
</dbReference>
<dbReference type="Proteomes" id="UP000616114">
    <property type="component" value="Unassembled WGS sequence"/>
</dbReference>
<evidence type="ECO:0008006" key="3">
    <source>
        <dbReference type="Google" id="ProtNLM"/>
    </source>
</evidence>
<accession>A0A8J2U0U9</accession>
<evidence type="ECO:0000313" key="1">
    <source>
        <dbReference type="EMBL" id="GGA25952.1"/>
    </source>
</evidence>
<proteinExistence type="predicted"/>
<reference evidence="1" key="1">
    <citation type="journal article" date="2014" name="Int. J. Syst. Evol. Microbiol.">
        <title>Complete genome sequence of Corynebacterium casei LMG S-19264T (=DSM 44701T), isolated from a smear-ripened cheese.</title>
        <authorList>
            <consortium name="US DOE Joint Genome Institute (JGI-PGF)"/>
            <person name="Walter F."/>
            <person name="Albersmeier A."/>
            <person name="Kalinowski J."/>
            <person name="Ruckert C."/>
        </authorList>
    </citation>
    <scope>NUCLEOTIDE SEQUENCE</scope>
    <source>
        <strain evidence="1">CGMCC 1.12785</strain>
    </source>
</reference>
<dbReference type="EMBL" id="BMFY01000017">
    <property type="protein sequence ID" value="GGA25952.1"/>
    <property type="molecule type" value="Genomic_DNA"/>
</dbReference>
<dbReference type="PROSITE" id="PS51257">
    <property type="entry name" value="PROKAR_LIPOPROTEIN"/>
    <property type="match status" value="1"/>
</dbReference>
<dbReference type="AlphaFoldDB" id="A0A8J2U0U9"/>
<evidence type="ECO:0000313" key="2">
    <source>
        <dbReference type="Proteomes" id="UP000616114"/>
    </source>
</evidence>
<protein>
    <recommendedName>
        <fullName evidence="3">Lipoprotein</fullName>
    </recommendedName>
</protein>
<comment type="caution">
    <text evidence="1">The sequence shown here is derived from an EMBL/GenBank/DDBJ whole genome shotgun (WGS) entry which is preliminary data.</text>
</comment>
<reference evidence="1" key="2">
    <citation type="submission" date="2020-09" db="EMBL/GenBank/DDBJ databases">
        <authorList>
            <person name="Sun Q."/>
            <person name="Zhou Y."/>
        </authorList>
    </citation>
    <scope>NUCLEOTIDE SEQUENCE</scope>
    <source>
        <strain evidence="1">CGMCC 1.12785</strain>
    </source>
</reference>
<keyword evidence="2" id="KW-1185">Reference proteome</keyword>
<organism evidence="1 2">
    <name type="scientific">Sediminivirga luteola</name>
    <dbReference type="NCBI Taxonomy" id="1774748"/>
    <lineage>
        <taxon>Bacteria</taxon>
        <taxon>Bacillati</taxon>
        <taxon>Actinomycetota</taxon>
        <taxon>Actinomycetes</taxon>
        <taxon>Micrococcales</taxon>
        <taxon>Brevibacteriaceae</taxon>
        <taxon>Sediminivirga</taxon>
    </lineage>
</organism>
<gene>
    <name evidence="1" type="ORF">GCM10011333_31150</name>
</gene>
<name>A0A8J2U0U9_9MICO</name>
<sequence length="203" mass="21251">MPAARPLRTRSRPRPAALPAVLLTVLLIVTGCAPDTGVRVSGSQDIPQGATIEADPAGGAPDEPFSAEDIRWLIVDADLSSLGAQGAGAEEVLLYCEECLEFGDPVVIDGEKMQLVTVTSPQVGLAFAGFAVAEDDGEPVITLKVAGAGLHLHPGSGRTVVAEESVYDEGDAVCCPSGWSVRVFRYQNGRFEAGQRITSMDET</sequence>